<name>A0AAV3RLN2_LITER</name>
<proteinExistence type="predicted"/>
<gene>
    <name evidence="1" type="ORF">LIER_29606</name>
</gene>
<protein>
    <submittedName>
        <fullName evidence="1">Uncharacterized protein</fullName>
    </submittedName>
</protein>
<reference evidence="1 2" key="1">
    <citation type="submission" date="2024-01" db="EMBL/GenBank/DDBJ databases">
        <title>The complete chloroplast genome sequence of Lithospermum erythrorhizon: insights into the phylogenetic relationship among Boraginaceae species and the maternal lineages of purple gromwells.</title>
        <authorList>
            <person name="Okada T."/>
            <person name="Watanabe K."/>
        </authorList>
    </citation>
    <scope>NUCLEOTIDE SEQUENCE [LARGE SCALE GENOMIC DNA]</scope>
</reference>
<dbReference type="EMBL" id="BAABME010010253">
    <property type="protein sequence ID" value="GAA0176812.1"/>
    <property type="molecule type" value="Genomic_DNA"/>
</dbReference>
<sequence length="129" mass="15167">MHRLRTTKKNVYDYLMDADPKKWARACRERNVSIYNVCSRYYIVNSLRDAYSIPVLLVPHPSEWSRIVPEDVIGVVIRPPMVVNKVGRPMNKHMMSQKEEPRRLKCGRCKQFGHNKKTCMGTEYVPTQE</sequence>
<accession>A0AAV3RLN2</accession>
<keyword evidence="2" id="KW-1185">Reference proteome</keyword>
<evidence type="ECO:0000313" key="1">
    <source>
        <dbReference type="EMBL" id="GAA0176812.1"/>
    </source>
</evidence>
<evidence type="ECO:0000313" key="2">
    <source>
        <dbReference type="Proteomes" id="UP001454036"/>
    </source>
</evidence>
<organism evidence="1 2">
    <name type="scientific">Lithospermum erythrorhizon</name>
    <name type="common">Purple gromwell</name>
    <name type="synonym">Lithospermum officinale var. erythrorhizon</name>
    <dbReference type="NCBI Taxonomy" id="34254"/>
    <lineage>
        <taxon>Eukaryota</taxon>
        <taxon>Viridiplantae</taxon>
        <taxon>Streptophyta</taxon>
        <taxon>Embryophyta</taxon>
        <taxon>Tracheophyta</taxon>
        <taxon>Spermatophyta</taxon>
        <taxon>Magnoliopsida</taxon>
        <taxon>eudicotyledons</taxon>
        <taxon>Gunneridae</taxon>
        <taxon>Pentapetalae</taxon>
        <taxon>asterids</taxon>
        <taxon>lamiids</taxon>
        <taxon>Boraginales</taxon>
        <taxon>Boraginaceae</taxon>
        <taxon>Boraginoideae</taxon>
        <taxon>Lithospermeae</taxon>
        <taxon>Lithospermum</taxon>
    </lineage>
</organism>
<dbReference type="Proteomes" id="UP001454036">
    <property type="component" value="Unassembled WGS sequence"/>
</dbReference>
<comment type="caution">
    <text evidence="1">The sequence shown here is derived from an EMBL/GenBank/DDBJ whole genome shotgun (WGS) entry which is preliminary data.</text>
</comment>
<dbReference type="AlphaFoldDB" id="A0AAV3RLN2"/>